<protein>
    <submittedName>
        <fullName evidence="1">Uncharacterized protein</fullName>
    </submittedName>
</protein>
<sequence>MLFLLFLHSVRALPLASCADQSSQLHVIQSECDVNNERNVCLSWADGSVKSGQDTISHVCASVGGVKTENWNTTTPICVNAAGGSYVTFGVKDGSSCSLPGVYNVEGASEAVCEGPLNVCAGGNTRECKWTVTVNSCCCECS</sequence>
<dbReference type="EMBL" id="MN740271">
    <property type="protein sequence ID" value="QHT96976.1"/>
    <property type="molecule type" value="Genomic_DNA"/>
</dbReference>
<name>A0A6C0IX32_9ZZZZ</name>
<proteinExistence type="predicted"/>
<accession>A0A6C0IX32</accession>
<organism evidence="1">
    <name type="scientific">viral metagenome</name>
    <dbReference type="NCBI Taxonomy" id="1070528"/>
    <lineage>
        <taxon>unclassified sequences</taxon>
        <taxon>metagenomes</taxon>
        <taxon>organismal metagenomes</taxon>
    </lineage>
</organism>
<reference evidence="1" key="1">
    <citation type="journal article" date="2020" name="Nature">
        <title>Giant virus diversity and host interactions through global metagenomics.</title>
        <authorList>
            <person name="Schulz F."/>
            <person name="Roux S."/>
            <person name="Paez-Espino D."/>
            <person name="Jungbluth S."/>
            <person name="Walsh D.A."/>
            <person name="Denef V.J."/>
            <person name="McMahon K.D."/>
            <person name="Konstantinidis K.T."/>
            <person name="Eloe-Fadrosh E.A."/>
            <person name="Kyrpides N.C."/>
            <person name="Woyke T."/>
        </authorList>
    </citation>
    <scope>NUCLEOTIDE SEQUENCE</scope>
    <source>
        <strain evidence="1">GVMAG-M-3300024510-1</strain>
    </source>
</reference>
<dbReference type="AlphaFoldDB" id="A0A6C0IX32"/>
<evidence type="ECO:0000313" key="1">
    <source>
        <dbReference type="EMBL" id="QHT96976.1"/>
    </source>
</evidence>